<dbReference type="Gene3D" id="2.60.120.200">
    <property type="match status" value="1"/>
</dbReference>
<proteinExistence type="predicted"/>
<reference evidence="3 4" key="1">
    <citation type="submission" date="2020-08" db="EMBL/GenBank/DDBJ databases">
        <title>Functional genomics of gut bacteria from endangered species of beetles.</title>
        <authorList>
            <person name="Carlos-Shanley C."/>
        </authorList>
    </citation>
    <scope>NUCLEOTIDE SEQUENCE [LARGE SCALE GENOMIC DNA]</scope>
    <source>
        <strain evidence="3 4">S00239</strain>
    </source>
</reference>
<organism evidence="3 4">
    <name type="scientific">Roseateles oligotrophus</name>
    <dbReference type="NCBI Taxonomy" id="1769250"/>
    <lineage>
        <taxon>Bacteria</taxon>
        <taxon>Pseudomonadati</taxon>
        <taxon>Pseudomonadota</taxon>
        <taxon>Betaproteobacteria</taxon>
        <taxon>Burkholderiales</taxon>
        <taxon>Sphaerotilaceae</taxon>
        <taxon>Roseateles</taxon>
    </lineage>
</organism>
<evidence type="ECO:0000313" key="4">
    <source>
        <dbReference type="Proteomes" id="UP000562027"/>
    </source>
</evidence>
<evidence type="ECO:0000313" key="3">
    <source>
        <dbReference type="EMBL" id="MBB4843136.1"/>
    </source>
</evidence>
<dbReference type="Proteomes" id="UP000562027">
    <property type="component" value="Unassembled WGS sequence"/>
</dbReference>
<dbReference type="EMBL" id="JACHLP010000003">
    <property type="protein sequence ID" value="MBB4843136.1"/>
    <property type="molecule type" value="Genomic_DNA"/>
</dbReference>
<dbReference type="Pfam" id="PF07589">
    <property type="entry name" value="PEP-CTERM"/>
    <property type="match status" value="1"/>
</dbReference>
<feature type="signal peptide" evidence="1">
    <location>
        <begin position="1"/>
        <end position="27"/>
    </location>
</feature>
<feature type="domain" description="Ice-binding protein C-terminal" evidence="2">
    <location>
        <begin position="210"/>
        <end position="233"/>
    </location>
</feature>
<feature type="chain" id="PRO_5032439716" description="Ice-binding protein C-terminal domain-containing protein" evidence="1">
    <location>
        <begin position="28"/>
        <end position="238"/>
    </location>
</feature>
<dbReference type="InterPro" id="IPR013424">
    <property type="entry name" value="Ice-binding_C"/>
</dbReference>
<comment type="caution">
    <text evidence="3">The sequence shown here is derived from an EMBL/GenBank/DDBJ whole genome shotgun (WGS) entry which is preliminary data.</text>
</comment>
<evidence type="ECO:0000256" key="1">
    <source>
        <dbReference type="SAM" id="SignalP"/>
    </source>
</evidence>
<dbReference type="NCBIfam" id="TIGR02595">
    <property type="entry name" value="PEP_CTERM"/>
    <property type="match status" value="1"/>
</dbReference>
<sequence length="238" mass="24102">MFAPKTLARHTAPALLASLALAGSASAASLSEGFDTVTPAGWTVKNNSAPLGSISWFQGNTAVFSAQAGAANSYAGANFNSTGSVGDISNWLITPTLSFNNGDVVSFYTRTATGSQWPDALELRFSNVGGTDVGNTNTSVGSFTSLLLSINPALDVGGYPESWTKYSATISGLSGATNGALALRYLVSDGGSAGNNSNYIGVDSFAITAAVPEPGSYALMGLGLLALGLRARRGGKAQ</sequence>
<name>A0A840L552_9BURK</name>
<dbReference type="NCBIfam" id="NF038128">
    <property type="entry name" value="choice_anch_J"/>
    <property type="match status" value="1"/>
</dbReference>
<dbReference type="AlphaFoldDB" id="A0A840L552"/>
<protein>
    <recommendedName>
        <fullName evidence="2">Ice-binding protein C-terminal domain-containing protein</fullName>
    </recommendedName>
</protein>
<gene>
    <name evidence="3" type="ORF">HNP55_001655</name>
</gene>
<keyword evidence="4" id="KW-1185">Reference proteome</keyword>
<evidence type="ECO:0000259" key="2">
    <source>
        <dbReference type="Pfam" id="PF07589"/>
    </source>
</evidence>
<keyword evidence="1" id="KW-0732">Signal</keyword>
<dbReference type="RefSeq" id="WP_184298140.1">
    <property type="nucleotide sequence ID" value="NZ_JACHLP010000003.1"/>
</dbReference>
<accession>A0A840L552</accession>